<name>A0A0L6V6S0_9BASI</name>
<accession>A0A0L6V6S0</accession>
<evidence type="ECO:0000313" key="1">
    <source>
        <dbReference type="EMBL" id="KNZ56491.1"/>
    </source>
</evidence>
<dbReference type="AlphaFoldDB" id="A0A0L6V6S0"/>
<keyword evidence="2" id="KW-1185">Reference proteome</keyword>
<evidence type="ECO:0000313" key="2">
    <source>
        <dbReference type="Proteomes" id="UP000037035"/>
    </source>
</evidence>
<comment type="caution">
    <text evidence="1">The sequence shown here is derived from an EMBL/GenBank/DDBJ whole genome shotgun (WGS) entry which is preliminary data.</text>
</comment>
<protein>
    <submittedName>
        <fullName evidence="1">Uncharacterized protein</fullName>
    </submittedName>
</protein>
<dbReference type="VEuPathDB" id="FungiDB:VP01_2390g2"/>
<proteinExistence type="predicted"/>
<reference evidence="1 2" key="1">
    <citation type="submission" date="2015-08" db="EMBL/GenBank/DDBJ databases">
        <title>Next Generation Sequencing and Analysis of the Genome of Puccinia sorghi L Schw, the Causal Agent of Maize Common Rust.</title>
        <authorList>
            <person name="Rochi L."/>
            <person name="Burguener G."/>
            <person name="Darino M."/>
            <person name="Turjanski A."/>
            <person name="Kreff E."/>
            <person name="Dieguez M.J."/>
            <person name="Sacco F."/>
        </authorList>
    </citation>
    <scope>NUCLEOTIDE SEQUENCE [LARGE SCALE GENOMIC DNA]</scope>
    <source>
        <strain evidence="1 2">RO10H11247</strain>
    </source>
</reference>
<dbReference type="EMBL" id="LAVV01007270">
    <property type="protein sequence ID" value="KNZ56491.1"/>
    <property type="molecule type" value="Genomic_DNA"/>
</dbReference>
<gene>
    <name evidence="1" type="ORF">VP01_2390g2</name>
</gene>
<dbReference type="Proteomes" id="UP000037035">
    <property type="component" value="Unassembled WGS sequence"/>
</dbReference>
<organism evidence="1 2">
    <name type="scientific">Puccinia sorghi</name>
    <dbReference type="NCBI Taxonomy" id="27349"/>
    <lineage>
        <taxon>Eukaryota</taxon>
        <taxon>Fungi</taxon>
        <taxon>Dikarya</taxon>
        <taxon>Basidiomycota</taxon>
        <taxon>Pucciniomycotina</taxon>
        <taxon>Pucciniomycetes</taxon>
        <taxon>Pucciniales</taxon>
        <taxon>Pucciniaceae</taxon>
        <taxon>Puccinia</taxon>
    </lineage>
</organism>
<sequence>MPHHSPQQCKTTFQGLNRQEIDLRHFLCPIKGRVTYFNINMTWLQGKALRWHTRPQRGPKLD</sequence>